<evidence type="ECO:0008006" key="3">
    <source>
        <dbReference type="Google" id="ProtNLM"/>
    </source>
</evidence>
<proteinExistence type="predicted"/>
<reference evidence="2" key="2">
    <citation type="submission" date="2012-03" db="EMBL/GenBank/DDBJ databases">
        <title>Complete genome sequence of Flavobacterium indicum GPTSA100-9T, isolated from warm spring water.</title>
        <authorList>
            <person name="Barbier P."/>
            <person name="Houel A."/>
            <person name="Loux V."/>
            <person name="Poulain J."/>
            <person name="Bernardet J.-F."/>
            <person name="Touchon M."/>
            <person name="Duchaud E."/>
        </authorList>
    </citation>
    <scope>NUCLEOTIDE SEQUENCE [LARGE SCALE GENOMIC DNA]</scope>
    <source>
        <strain evidence="2">DSM 17447 / CIP 109464 / GPTSA100-9</strain>
    </source>
</reference>
<dbReference type="KEGG" id="fin:KQS_04795"/>
<dbReference type="GO" id="GO:0016706">
    <property type="term" value="F:2-oxoglutarate-dependent dioxygenase activity"/>
    <property type="evidence" value="ECO:0007669"/>
    <property type="project" value="UniProtKB-ARBA"/>
</dbReference>
<protein>
    <recommendedName>
        <fullName evidence="3">Phytanoyl-CoA dioxygenase</fullName>
    </recommendedName>
</protein>
<sequence>MLSFFNKKIRRSTKVFNKTFEEFMQTGVTPQEGHTALIDLFCRTNGKFNDTINNKIIKSAPKTNPTSTSKLWNSIDLNYSNELNNKLEKNGYVDFKESLPKELVDKIYNFALKNETRMAPNYDKKVLFDPTNFQSEIYRFDANDLANSIEIQELIMDPFLIDVARKYLKSEPIFDFPAMWWSTSFLKEASAEAAQLYHFDLDRIKWLKIFFYITDVNENTGPHCYIEGSHISGTKPKEILKKGYARIQDEELEKYYPKDKFKTICAPAGSIFAGDTKCWHKGTPLKEGVRLVLEFEYTTSLFGANYDKFIMKNYTPEFKEFCKNNSYYSSNFIFE</sequence>
<name>H8XUE4_FLAIG</name>
<dbReference type="InterPro" id="IPR008775">
    <property type="entry name" value="Phytyl_CoA_dOase-like"/>
</dbReference>
<dbReference type="eggNOG" id="ENOG502ZPQC">
    <property type="taxonomic scope" value="Bacteria"/>
</dbReference>
<keyword evidence="2" id="KW-1185">Reference proteome</keyword>
<gene>
    <name evidence="1" type="ordered locus">KQS_04795</name>
</gene>
<dbReference type="Gene3D" id="2.60.120.620">
    <property type="entry name" value="q2cbj1_9rhob like domain"/>
    <property type="match status" value="1"/>
</dbReference>
<dbReference type="SUPFAM" id="SSF51197">
    <property type="entry name" value="Clavaminate synthase-like"/>
    <property type="match status" value="1"/>
</dbReference>
<dbReference type="HOGENOM" id="CLU_828333_0_0_10"/>
<reference evidence="1 2" key="1">
    <citation type="journal article" date="2012" name="J. Bacteriol.">
        <title>Complete Genome Sequence of Flavobacterium indicum GPSTA100-9T, Isolated from Warm Spring Water.</title>
        <authorList>
            <person name="Barbier P."/>
            <person name="Houel A."/>
            <person name="Loux V."/>
            <person name="Poulain J."/>
            <person name="Bernardet J.F."/>
            <person name="Touchon M."/>
            <person name="Duchaud E."/>
        </authorList>
    </citation>
    <scope>NUCLEOTIDE SEQUENCE [LARGE SCALE GENOMIC DNA]</scope>
    <source>
        <strain evidence="2">DSM 17447 / CIP 109464 / GPTSA100-9</strain>
    </source>
</reference>
<dbReference type="PATRIC" id="fig|1094466.5.peg.937"/>
<organism evidence="1 2">
    <name type="scientific">Flavobacterium indicum (strain DSM 17447 / CIP 109464 / GPTSA100-9)</name>
    <dbReference type="NCBI Taxonomy" id="1094466"/>
    <lineage>
        <taxon>Bacteria</taxon>
        <taxon>Pseudomonadati</taxon>
        <taxon>Bacteroidota</taxon>
        <taxon>Flavobacteriia</taxon>
        <taxon>Flavobacteriales</taxon>
        <taxon>Flavobacteriaceae</taxon>
        <taxon>Flavobacterium</taxon>
    </lineage>
</organism>
<evidence type="ECO:0000313" key="1">
    <source>
        <dbReference type="EMBL" id="CCG52927.1"/>
    </source>
</evidence>
<dbReference type="AlphaFoldDB" id="H8XUE4"/>
<dbReference type="EMBL" id="HE774682">
    <property type="protein sequence ID" value="CCG52927.1"/>
    <property type="molecule type" value="Genomic_DNA"/>
</dbReference>
<dbReference type="Pfam" id="PF05721">
    <property type="entry name" value="PhyH"/>
    <property type="match status" value="1"/>
</dbReference>
<accession>H8XUE4</accession>
<dbReference type="STRING" id="1094466.KQS_04795"/>
<evidence type="ECO:0000313" key="2">
    <source>
        <dbReference type="Proteomes" id="UP000007599"/>
    </source>
</evidence>
<dbReference type="Proteomes" id="UP000007599">
    <property type="component" value="Chromosome I"/>
</dbReference>